<name>A0ABP1DFY3_9APHY</name>
<sequence>MAQQFAAPNGLWILRKDAQKQYNLAPSDLDGIRPISQEENPHGGPHDMFRYNVIDVQALVQCIQVYADPSTGPNDLAPRNGLRILHMRALETYSLQPCQLDRIKLISIETNPHNHNAAPMRYYNLNGVQVRISLIRGMMSWFLNGVLAGSFTSNYSCC</sequence>
<proteinExistence type="predicted"/>
<protein>
    <submittedName>
        <fullName evidence="1">Uncharacterized protein</fullName>
    </submittedName>
</protein>
<evidence type="ECO:0000313" key="2">
    <source>
        <dbReference type="Proteomes" id="UP001497453"/>
    </source>
</evidence>
<organism evidence="1 2">
    <name type="scientific">Somion occarium</name>
    <dbReference type="NCBI Taxonomy" id="3059160"/>
    <lineage>
        <taxon>Eukaryota</taxon>
        <taxon>Fungi</taxon>
        <taxon>Dikarya</taxon>
        <taxon>Basidiomycota</taxon>
        <taxon>Agaricomycotina</taxon>
        <taxon>Agaricomycetes</taxon>
        <taxon>Polyporales</taxon>
        <taxon>Cerrenaceae</taxon>
        <taxon>Somion</taxon>
    </lineage>
</organism>
<accession>A0ABP1DFY3</accession>
<reference evidence="2" key="1">
    <citation type="submission" date="2024-04" db="EMBL/GenBank/DDBJ databases">
        <authorList>
            <person name="Shaw F."/>
            <person name="Minotto A."/>
        </authorList>
    </citation>
    <scope>NUCLEOTIDE SEQUENCE [LARGE SCALE GENOMIC DNA]</scope>
</reference>
<dbReference type="EMBL" id="OZ037947">
    <property type="protein sequence ID" value="CAL1706766.1"/>
    <property type="molecule type" value="Genomic_DNA"/>
</dbReference>
<evidence type="ECO:0000313" key="1">
    <source>
        <dbReference type="EMBL" id="CAL1706766.1"/>
    </source>
</evidence>
<dbReference type="Proteomes" id="UP001497453">
    <property type="component" value="Chromosome 4"/>
</dbReference>
<keyword evidence="2" id="KW-1185">Reference proteome</keyword>
<gene>
    <name evidence="1" type="ORF">GFSPODELE1_LOCUS6029</name>
</gene>